<dbReference type="EMBL" id="BNCQ01000037">
    <property type="protein sequence ID" value="GIM11085.1"/>
    <property type="molecule type" value="Genomic_DNA"/>
</dbReference>
<gene>
    <name evidence="2" type="ORF">Vretimale_14648</name>
</gene>
<evidence type="ECO:0000313" key="2">
    <source>
        <dbReference type="EMBL" id="GIM11085.1"/>
    </source>
</evidence>
<comment type="caution">
    <text evidence="2">The sequence shown here is derived from an EMBL/GenBank/DDBJ whole genome shotgun (WGS) entry which is preliminary data.</text>
</comment>
<sequence length="101" mass="11241">GDISAAHIQNLAHPFSDRFQNYRQFCNHTTQHSKGKRTNTSQRLPVLPPQLGFGPYVPTTSNPVSPLLPFHLSPLRLGDHVAFVISASLSTHARTDRQTEI</sequence>
<name>A0A8J4GMK1_9CHLO</name>
<feature type="region of interest" description="Disordered" evidence="1">
    <location>
        <begin position="29"/>
        <end position="48"/>
    </location>
</feature>
<proteinExistence type="predicted"/>
<evidence type="ECO:0000256" key="1">
    <source>
        <dbReference type="SAM" id="MobiDB-lite"/>
    </source>
</evidence>
<accession>A0A8J4GMK1</accession>
<dbReference type="AlphaFoldDB" id="A0A8J4GMK1"/>
<dbReference type="Proteomes" id="UP000722791">
    <property type="component" value="Unassembled WGS sequence"/>
</dbReference>
<protein>
    <submittedName>
        <fullName evidence="2">Uncharacterized protein</fullName>
    </submittedName>
</protein>
<reference evidence="2" key="1">
    <citation type="journal article" date="2021" name="Proc. Natl. Acad. Sci. U.S.A.">
        <title>Three genomes in the algal genus Volvox reveal the fate of a haploid sex-determining region after a transition to homothallism.</title>
        <authorList>
            <person name="Yamamoto K."/>
            <person name="Hamaji T."/>
            <person name="Kawai-Toyooka H."/>
            <person name="Matsuzaki R."/>
            <person name="Takahashi F."/>
            <person name="Nishimura Y."/>
            <person name="Kawachi M."/>
            <person name="Noguchi H."/>
            <person name="Minakuchi Y."/>
            <person name="Umen J.G."/>
            <person name="Toyoda A."/>
            <person name="Nozaki H."/>
        </authorList>
    </citation>
    <scope>NUCLEOTIDE SEQUENCE</scope>
    <source>
        <strain evidence="2">NIES-3785</strain>
    </source>
</reference>
<organism evidence="2 3">
    <name type="scientific">Volvox reticuliferus</name>
    <dbReference type="NCBI Taxonomy" id="1737510"/>
    <lineage>
        <taxon>Eukaryota</taxon>
        <taxon>Viridiplantae</taxon>
        <taxon>Chlorophyta</taxon>
        <taxon>core chlorophytes</taxon>
        <taxon>Chlorophyceae</taxon>
        <taxon>CS clade</taxon>
        <taxon>Chlamydomonadales</taxon>
        <taxon>Volvocaceae</taxon>
        <taxon>Volvox</taxon>
    </lineage>
</organism>
<feature type="non-terminal residue" evidence="2">
    <location>
        <position position="1"/>
    </location>
</feature>
<evidence type="ECO:0000313" key="3">
    <source>
        <dbReference type="Proteomes" id="UP000722791"/>
    </source>
</evidence>